<dbReference type="InterPro" id="IPR024535">
    <property type="entry name" value="RHGA/B-epi-like_pectate_lyase"/>
</dbReference>
<accession>A0A3G9JC81</accession>
<protein>
    <recommendedName>
        <fullName evidence="1">Rhamnogalacturonase A/B/Epimerase-like pectate lyase domain-containing protein</fullName>
    </recommendedName>
</protein>
<feature type="domain" description="Rhamnogalacturonase A/B/Epimerase-like pectate lyase" evidence="1">
    <location>
        <begin position="7"/>
        <end position="47"/>
    </location>
</feature>
<dbReference type="Proteomes" id="UP000275368">
    <property type="component" value="Chromosome"/>
</dbReference>
<proteinExistence type="predicted"/>
<dbReference type="InterPro" id="IPR012334">
    <property type="entry name" value="Pectin_lyas_fold"/>
</dbReference>
<dbReference type="EMBL" id="AP019308">
    <property type="protein sequence ID" value="BBH23541.1"/>
    <property type="molecule type" value="Genomic_DNA"/>
</dbReference>
<dbReference type="InterPro" id="IPR011050">
    <property type="entry name" value="Pectin_lyase_fold/virulence"/>
</dbReference>
<dbReference type="Pfam" id="PF12708">
    <property type="entry name" value="Pect-lyase_RHGA_epim"/>
    <property type="match status" value="1"/>
</dbReference>
<dbReference type="KEGG" id="pbk:Back11_48860"/>
<name>A0A3G9JC81_9BACL</name>
<evidence type="ECO:0000313" key="3">
    <source>
        <dbReference type="Proteomes" id="UP000275368"/>
    </source>
</evidence>
<organism evidence="2 3">
    <name type="scientific">Paenibacillus baekrokdamisoli</name>
    <dbReference type="NCBI Taxonomy" id="1712516"/>
    <lineage>
        <taxon>Bacteria</taxon>
        <taxon>Bacillati</taxon>
        <taxon>Bacillota</taxon>
        <taxon>Bacilli</taxon>
        <taxon>Bacillales</taxon>
        <taxon>Paenibacillaceae</taxon>
        <taxon>Paenibacillus</taxon>
    </lineage>
</organism>
<keyword evidence="3" id="KW-1185">Reference proteome</keyword>
<sequence length="645" mass="70672">MPNITVVNVRDYGAVGDGITNDTEALRLAFEAAPYQTVVLPKGTYLTGTITIPAHVEVNFQNGATLVLEEGAVLELNGKLSAGPYPIFDFPYERNSGTAKVVFQGFQSLTHWLPEWFGAVGDAKIDERVTDLPIVSGTDSSLAFEKCFLVMSQTGVATVKLNHGNYLFAHEVNVFDGNFCLEGSTHAKFSSVPTSHNPSDYSIHMDTGYITGKGIEALFHIKQSEPLHGYFGFLIERAFFRSYHDGPQSVVKVTGPAFPVLGAPPRPCVFDNCRVFKFRKAIWSSATFGLGTLNVTNCYFSASDFTGNHYAVYSDAYGGVTNFNFINNVSEQGGKILFERVHEPGYGYFGSLEGQFRIEGNLLEGQTDPIVIHSNVASGSIRNNYFEANSGSIIEFHCLGRDPDLDGLKEDVSTIEICDNFYHVLKNPVIVLDNCRVTKLDISNEPGIRVNLSGVRRYSRDSENTKVGIHPSLGDFCGFSVDFSYLRDNLYSAVPLADQGVIPFTQGGMSSIRMTPLGSRSSMAFEAETEWKPIPIPVHEDEIFVVGSILKKTTIEAEFVGLSVSDNEGNVKLSTPQLVQLINGPRSFTAVFFAIDGALISGEGNLLRYSCSRSGNEITDAYCYTVKKNEAQEQFSVFLQDGTTV</sequence>
<dbReference type="RefSeq" id="WP_125663143.1">
    <property type="nucleotide sequence ID" value="NZ_AP019308.1"/>
</dbReference>
<evidence type="ECO:0000313" key="2">
    <source>
        <dbReference type="EMBL" id="BBH23541.1"/>
    </source>
</evidence>
<gene>
    <name evidence="2" type="ORF">Back11_48860</name>
</gene>
<dbReference type="SUPFAM" id="SSF51126">
    <property type="entry name" value="Pectin lyase-like"/>
    <property type="match status" value="2"/>
</dbReference>
<dbReference type="AlphaFoldDB" id="A0A3G9JC81"/>
<reference evidence="2 3" key="1">
    <citation type="submission" date="2018-11" db="EMBL/GenBank/DDBJ databases">
        <title>Complete genome sequence of Paenibacillus baekrokdamisoli strain KCTC 33723.</title>
        <authorList>
            <person name="Kang S.W."/>
            <person name="Lee K.C."/>
            <person name="Kim K.K."/>
            <person name="Kim J.S."/>
            <person name="Kim D.S."/>
            <person name="Ko S.H."/>
            <person name="Yang S.H."/>
            <person name="Lee J.S."/>
        </authorList>
    </citation>
    <scope>NUCLEOTIDE SEQUENCE [LARGE SCALE GENOMIC DNA]</scope>
    <source>
        <strain evidence="2 3">KCTC 33723</strain>
    </source>
</reference>
<dbReference type="OrthoDB" id="6502305at2"/>
<evidence type="ECO:0000259" key="1">
    <source>
        <dbReference type="Pfam" id="PF12708"/>
    </source>
</evidence>
<dbReference type="Gene3D" id="2.160.20.10">
    <property type="entry name" value="Single-stranded right-handed beta-helix, Pectin lyase-like"/>
    <property type="match status" value="2"/>
</dbReference>